<evidence type="ECO:0000256" key="14">
    <source>
        <dbReference type="ARBA" id="ARBA00023277"/>
    </source>
</evidence>
<dbReference type="UniPathway" id="UPA00138"/>
<comment type="function">
    <text evidence="15">Catalyzes the hydrolysis of fructose 1,6-bisphosphate to fructose 6-phosphate in the presence of divalent cations, acting as a rate-limiting enzyme in gluconeogenesis. Plays a role in regulating glucose sensing and insulin secretion of pancreatic beta-cells. Appears to modulate glycerol gluconeogenesis in liver. Important regulator of appetite and adiposity; increased expression of the protein in liver after nutrient excess increases circulating satiety hormones and reduces appetite-stimulating neuropeptides and thus seems to provide a feedback mechanism to limit weight gain.</text>
</comment>
<comment type="similarity">
    <text evidence="4 19">Belongs to the FBPase class 1 family.</text>
</comment>
<keyword evidence="13" id="KW-0007">Acetylation</keyword>
<dbReference type="OMA" id="YLANEMC"/>
<dbReference type="GO" id="GO:0006002">
    <property type="term" value="P:fructose 6-phosphate metabolic process"/>
    <property type="evidence" value="ECO:0000318"/>
    <property type="project" value="GO_Central"/>
</dbReference>
<dbReference type="PANTHER" id="PTHR11556">
    <property type="entry name" value="FRUCTOSE-1,6-BISPHOSPHATASE-RELATED"/>
    <property type="match status" value="1"/>
</dbReference>
<dbReference type="Gene3D" id="3.30.540.10">
    <property type="entry name" value="Fructose-1,6-Bisphosphatase, subunit A, domain 1"/>
    <property type="match status" value="1"/>
</dbReference>
<evidence type="ECO:0000256" key="9">
    <source>
        <dbReference type="ARBA" id="ARBA00022553"/>
    </source>
</evidence>
<dbReference type="Pfam" id="PF00316">
    <property type="entry name" value="FBPase"/>
    <property type="match status" value="1"/>
</dbReference>
<dbReference type="eggNOG" id="KOG1458">
    <property type="taxonomic scope" value="Eukaryota"/>
</dbReference>
<dbReference type="PROSITE" id="PS00124">
    <property type="entry name" value="FBPASE"/>
    <property type="match status" value="1"/>
</dbReference>
<dbReference type="InterPro" id="IPR044015">
    <property type="entry name" value="FBPase_C_dom"/>
</dbReference>
<keyword evidence="23" id="KW-1185">Reference proteome</keyword>
<evidence type="ECO:0000256" key="17">
    <source>
        <dbReference type="ARBA" id="ARBA00042758"/>
    </source>
</evidence>
<comment type="cofactor">
    <cofactor evidence="2">
        <name>Mg(2+)</name>
        <dbReference type="ChEBI" id="CHEBI:18420"/>
    </cofactor>
</comment>
<dbReference type="GO" id="GO:0005737">
    <property type="term" value="C:cytoplasm"/>
    <property type="evidence" value="ECO:0000318"/>
    <property type="project" value="GO_Central"/>
</dbReference>
<dbReference type="GO" id="GO:0005829">
    <property type="term" value="C:cytosol"/>
    <property type="evidence" value="ECO:0000318"/>
    <property type="project" value="GO_Central"/>
</dbReference>
<dbReference type="InterPro" id="IPR000146">
    <property type="entry name" value="FBPase_class-1"/>
</dbReference>
<dbReference type="FunFam" id="3.30.540.10:FF:000037">
    <property type="entry name" value="Fructose-1,6-bisphosphatase 1"/>
    <property type="match status" value="1"/>
</dbReference>
<dbReference type="Proteomes" id="UP000002280">
    <property type="component" value="Chromosome 3"/>
</dbReference>
<dbReference type="PANTHER" id="PTHR11556:SF11">
    <property type="entry name" value="FRUCTOSE-1,6-BISPHOSPHATASE 1"/>
    <property type="match status" value="1"/>
</dbReference>
<dbReference type="GO" id="GO:0046872">
    <property type="term" value="F:metal ion binding"/>
    <property type="evidence" value="ECO:0007669"/>
    <property type="project" value="UniProtKB-KW"/>
</dbReference>
<evidence type="ECO:0000313" key="23">
    <source>
        <dbReference type="Proteomes" id="UP000002280"/>
    </source>
</evidence>
<evidence type="ECO:0000256" key="2">
    <source>
        <dbReference type="ARBA" id="ARBA00001946"/>
    </source>
</evidence>
<dbReference type="EC" id="3.1.3.11" evidence="6"/>
<dbReference type="AlphaFoldDB" id="F7AEG5"/>
<dbReference type="GO" id="GO:0030388">
    <property type="term" value="P:fructose 1,6-bisphosphate metabolic process"/>
    <property type="evidence" value="ECO:0000318"/>
    <property type="project" value="GO_Central"/>
</dbReference>
<name>F7AEG5_MONDO</name>
<evidence type="ECO:0000256" key="5">
    <source>
        <dbReference type="ARBA" id="ARBA00011881"/>
    </source>
</evidence>
<keyword evidence="10" id="KW-0479">Metal-binding</keyword>
<evidence type="ECO:0000256" key="13">
    <source>
        <dbReference type="ARBA" id="ARBA00022990"/>
    </source>
</evidence>
<comment type="subunit">
    <text evidence="5">Homotetramer.</text>
</comment>
<evidence type="ECO:0000256" key="1">
    <source>
        <dbReference type="ARBA" id="ARBA00001273"/>
    </source>
</evidence>
<evidence type="ECO:0000256" key="12">
    <source>
        <dbReference type="ARBA" id="ARBA00022842"/>
    </source>
</evidence>
<sequence length="356" mass="39361">MSYQDPGETEISTLTGFALETGEKAKGTGQITQLLLSLFTAVKDISYAVRKAGIVQLYGPTNVTVKEVKELDVFSNNLIINTLRSSFGTSVLVSEGSKHAIIIEPEKRGKYVVCFDPLDGAANIHCLAPIGSIFGIYRRTSTGEPSQDDALQPGRNAVVAGYALYGSATMMVVAMDCGVNCFLLDSDIGEFILVHKNVQIRNRGNIYSINEGYTRDFEPAVLEYLQEKKCPQDNTAPYNARYIGSMVADVHRTLVYGGIFLYPANEMCPQGKLRLLYECNPLAFIIERAGGLATTGKESVLDIVPTEIHQKIPLILGSPEDVKEFLKIYKKYEKPVCQKCSFLKELPDDQRSHYME</sequence>
<dbReference type="PIRSF" id="PIRSF000904">
    <property type="entry name" value="FBPtase_SBPase"/>
    <property type="match status" value="1"/>
</dbReference>
<dbReference type="InterPro" id="IPR033391">
    <property type="entry name" value="FBPase_N"/>
</dbReference>
<dbReference type="Ensembl" id="ENSMODT00000036857.2">
    <property type="protein sequence ID" value="ENSMODP00000035269.2"/>
    <property type="gene ID" value="ENSMODG00000024710.2"/>
</dbReference>
<organism evidence="22 23">
    <name type="scientific">Monodelphis domestica</name>
    <name type="common">Gray short-tailed opossum</name>
    <dbReference type="NCBI Taxonomy" id="13616"/>
    <lineage>
        <taxon>Eukaryota</taxon>
        <taxon>Metazoa</taxon>
        <taxon>Chordata</taxon>
        <taxon>Craniata</taxon>
        <taxon>Vertebrata</taxon>
        <taxon>Euteleostomi</taxon>
        <taxon>Mammalia</taxon>
        <taxon>Metatheria</taxon>
        <taxon>Didelphimorphia</taxon>
        <taxon>Didelphidae</taxon>
        <taxon>Monodelphis</taxon>
    </lineage>
</organism>
<evidence type="ECO:0000259" key="21">
    <source>
        <dbReference type="Pfam" id="PF18913"/>
    </source>
</evidence>
<dbReference type="InterPro" id="IPR028343">
    <property type="entry name" value="FBPtase"/>
</dbReference>
<evidence type="ECO:0000256" key="11">
    <source>
        <dbReference type="ARBA" id="ARBA00022801"/>
    </source>
</evidence>
<evidence type="ECO:0000256" key="15">
    <source>
        <dbReference type="ARBA" id="ARBA00037308"/>
    </source>
</evidence>
<dbReference type="GO" id="GO:0006000">
    <property type="term" value="P:fructose metabolic process"/>
    <property type="evidence" value="ECO:0000318"/>
    <property type="project" value="GO_Central"/>
</dbReference>
<keyword evidence="7" id="KW-0312">Gluconeogenesis</keyword>
<keyword evidence="8" id="KW-0021">Allosteric enzyme</keyword>
<evidence type="ECO:0000256" key="16">
    <source>
        <dbReference type="ARBA" id="ARBA00040734"/>
    </source>
</evidence>
<dbReference type="Bgee" id="ENSMODG00000024710">
    <property type="expression patterns" value="Expressed in spermatocyte and 9 other cell types or tissues"/>
</dbReference>
<accession>F7AEG5</accession>
<evidence type="ECO:0000256" key="18">
    <source>
        <dbReference type="ARBA" id="ARBA00042792"/>
    </source>
</evidence>
<evidence type="ECO:0000256" key="3">
    <source>
        <dbReference type="ARBA" id="ARBA00004742"/>
    </source>
</evidence>
<dbReference type="STRING" id="13616.ENSMODP00000035269"/>
<dbReference type="GO" id="GO:0042132">
    <property type="term" value="F:fructose 1,6-bisphosphate 1-phosphatase activity"/>
    <property type="evidence" value="ECO:0000318"/>
    <property type="project" value="GO_Central"/>
</dbReference>
<comment type="pathway">
    <text evidence="3">Carbohydrate biosynthesis; gluconeogenesis.</text>
</comment>
<reference evidence="22 23" key="1">
    <citation type="journal article" date="2007" name="Nature">
        <title>Genome of the marsupial Monodelphis domestica reveals innovation in non-coding sequences.</title>
        <authorList>
            <person name="Mikkelsen T.S."/>
            <person name="Wakefield M.J."/>
            <person name="Aken B."/>
            <person name="Amemiya C.T."/>
            <person name="Chang J.L."/>
            <person name="Duke S."/>
            <person name="Garber M."/>
            <person name="Gentles A.J."/>
            <person name="Goodstadt L."/>
            <person name="Heger A."/>
            <person name="Jurka J."/>
            <person name="Kamal M."/>
            <person name="Mauceli E."/>
            <person name="Searle S.M."/>
            <person name="Sharpe T."/>
            <person name="Baker M.L."/>
            <person name="Batzer M.A."/>
            <person name="Benos P.V."/>
            <person name="Belov K."/>
            <person name="Clamp M."/>
            <person name="Cook A."/>
            <person name="Cuff J."/>
            <person name="Das R."/>
            <person name="Davidow L."/>
            <person name="Deakin J.E."/>
            <person name="Fazzari M.J."/>
            <person name="Glass J.L."/>
            <person name="Grabherr M."/>
            <person name="Greally J.M."/>
            <person name="Gu W."/>
            <person name="Hore T.A."/>
            <person name="Huttley G.A."/>
            <person name="Kleber M."/>
            <person name="Jirtle R.L."/>
            <person name="Koina E."/>
            <person name="Lee J.T."/>
            <person name="Mahony S."/>
            <person name="Marra M.A."/>
            <person name="Miller R.D."/>
            <person name="Nicholls R.D."/>
            <person name="Oda M."/>
            <person name="Papenfuss A.T."/>
            <person name="Parra Z.E."/>
            <person name="Pollock D.D."/>
            <person name="Ray D.A."/>
            <person name="Schein J.E."/>
            <person name="Speed T.P."/>
            <person name="Thompson K."/>
            <person name="VandeBerg J.L."/>
            <person name="Wade C.M."/>
            <person name="Walker J.A."/>
            <person name="Waters P.D."/>
            <person name="Webber C."/>
            <person name="Weidman J.R."/>
            <person name="Xie X."/>
            <person name="Zody M.C."/>
            <person name="Baldwin J."/>
            <person name="Abdouelleil A."/>
            <person name="Abdulkadir J."/>
            <person name="Abebe A."/>
            <person name="Abera B."/>
            <person name="Abreu J."/>
            <person name="Acer S.C."/>
            <person name="Aftuck L."/>
            <person name="Alexander A."/>
            <person name="An P."/>
            <person name="Anderson E."/>
            <person name="Anderson S."/>
            <person name="Arachi H."/>
            <person name="Azer M."/>
            <person name="Bachantsang P."/>
            <person name="Barry A."/>
            <person name="Bayul T."/>
            <person name="Berlin A."/>
            <person name="Bessette D."/>
            <person name="Bloom T."/>
            <person name="Bloom T."/>
            <person name="Boguslavskiy L."/>
            <person name="Bonnet C."/>
            <person name="Boukhgalter B."/>
            <person name="Bourzgui I."/>
            <person name="Brown A."/>
            <person name="Cahill P."/>
            <person name="Channer S."/>
            <person name="Cheshatsang Y."/>
            <person name="Chuda L."/>
            <person name="Citroen M."/>
            <person name="Collymore A."/>
            <person name="Cooke P."/>
            <person name="Costello M."/>
            <person name="D'Aco K."/>
            <person name="Daza R."/>
            <person name="De Haan G."/>
            <person name="DeGray S."/>
            <person name="DeMaso C."/>
            <person name="Dhargay N."/>
            <person name="Dooley K."/>
            <person name="Dooley E."/>
            <person name="Doricent M."/>
            <person name="Dorje P."/>
            <person name="Dorjee K."/>
            <person name="Dupes A."/>
            <person name="Elong R."/>
            <person name="Falk J."/>
            <person name="Farina A."/>
            <person name="Faro S."/>
            <person name="Ferguson D."/>
            <person name="Fisher S."/>
            <person name="Foley C.D."/>
            <person name="Franke A."/>
            <person name="Friedrich D."/>
            <person name="Gadbois L."/>
            <person name="Gearin G."/>
            <person name="Gearin C.R."/>
            <person name="Giannoukos G."/>
            <person name="Goode T."/>
            <person name="Graham J."/>
            <person name="Grandbois E."/>
            <person name="Grewal S."/>
            <person name="Gyaltsen K."/>
            <person name="Hafez N."/>
            <person name="Hagos B."/>
            <person name="Hall J."/>
            <person name="Henson C."/>
            <person name="Hollinger A."/>
            <person name="Honan T."/>
            <person name="Huard M.D."/>
            <person name="Hughes L."/>
            <person name="Hurhula B."/>
            <person name="Husby M.E."/>
            <person name="Kamat A."/>
            <person name="Kanga B."/>
            <person name="Kashin S."/>
            <person name="Khazanovich D."/>
            <person name="Kisner P."/>
            <person name="Lance K."/>
            <person name="Lara M."/>
            <person name="Lee W."/>
            <person name="Lennon N."/>
            <person name="Letendre F."/>
            <person name="LeVine R."/>
            <person name="Lipovsky A."/>
            <person name="Liu X."/>
            <person name="Liu J."/>
            <person name="Liu S."/>
            <person name="Lokyitsang T."/>
            <person name="Lokyitsang Y."/>
            <person name="Lubonja R."/>
            <person name="Lui A."/>
            <person name="MacDonald P."/>
            <person name="Magnisalis V."/>
            <person name="Maru K."/>
            <person name="Matthews C."/>
            <person name="McCusker W."/>
            <person name="McDonough S."/>
            <person name="Mehta T."/>
            <person name="Meldrim J."/>
            <person name="Meneus L."/>
            <person name="Mihai O."/>
            <person name="Mihalev A."/>
            <person name="Mihova T."/>
            <person name="Mittelman R."/>
            <person name="Mlenga V."/>
            <person name="Montmayeur A."/>
            <person name="Mulrain L."/>
            <person name="Navidi A."/>
            <person name="Naylor J."/>
            <person name="Negash T."/>
            <person name="Nguyen T."/>
            <person name="Nguyen N."/>
            <person name="Nicol R."/>
            <person name="Norbu C."/>
            <person name="Norbu N."/>
            <person name="Novod N."/>
            <person name="O'Neill B."/>
            <person name="Osman S."/>
            <person name="Markiewicz E."/>
            <person name="Oyono O.L."/>
            <person name="Patti C."/>
            <person name="Phunkhang P."/>
            <person name="Pierre F."/>
            <person name="Priest M."/>
            <person name="Raghuraman S."/>
            <person name="Rege F."/>
            <person name="Reyes R."/>
            <person name="Rise C."/>
            <person name="Rogov P."/>
            <person name="Ross K."/>
            <person name="Ryan E."/>
            <person name="Settipalli S."/>
            <person name="Shea T."/>
            <person name="Sherpa N."/>
            <person name="Shi L."/>
            <person name="Shih D."/>
            <person name="Sparrow T."/>
            <person name="Spaulding J."/>
            <person name="Stalker J."/>
            <person name="Stange-Thomann N."/>
            <person name="Stavropoulos S."/>
            <person name="Stone C."/>
            <person name="Strader C."/>
            <person name="Tesfaye S."/>
            <person name="Thomson T."/>
            <person name="Thoulutsang Y."/>
            <person name="Thoulutsang D."/>
            <person name="Topham K."/>
            <person name="Topping I."/>
            <person name="Tsamla T."/>
            <person name="Vassiliev H."/>
            <person name="Vo A."/>
            <person name="Wangchuk T."/>
            <person name="Wangdi T."/>
            <person name="Weiand M."/>
            <person name="Wilkinson J."/>
            <person name="Wilson A."/>
            <person name="Yadav S."/>
            <person name="Young G."/>
            <person name="Yu Q."/>
            <person name="Zembek L."/>
            <person name="Zhong D."/>
            <person name="Zimmer A."/>
            <person name="Zwirko Z."/>
            <person name="Jaffe D.B."/>
            <person name="Alvarez P."/>
            <person name="Brockman W."/>
            <person name="Butler J."/>
            <person name="Chin C."/>
            <person name="Gnerre S."/>
            <person name="MacCallum I."/>
            <person name="Graves J.A."/>
            <person name="Ponting C.P."/>
            <person name="Breen M."/>
            <person name="Samollow P.B."/>
            <person name="Lander E.S."/>
            <person name="Lindblad-Toh K."/>
        </authorList>
    </citation>
    <scope>NUCLEOTIDE SEQUENCE [LARGE SCALE GENOMIC DNA]</scope>
</reference>
<dbReference type="Gene3D" id="3.40.190.80">
    <property type="match status" value="1"/>
</dbReference>
<feature type="domain" description="Fructose-1-6-bisphosphatase class I N-terminal" evidence="20">
    <location>
        <begin position="12"/>
        <end position="196"/>
    </location>
</feature>
<dbReference type="InParanoid" id="F7AEG5"/>
<keyword evidence="12" id="KW-0460">Magnesium</keyword>
<dbReference type="FunFam" id="3.40.190.80:FF:000001">
    <property type="entry name" value="Fructose-1,6-bisphosphatase class 1"/>
    <property type="match status" value="1"/>
</dbReference>
<protein>
    <recommendedName>
        <fullName evidence="16">Fructose-1,6-bisphosphatase 1</fullName>
        <ecNumber evidence="6">3.1.3.11</ecNumber>
    </recommendedName>
    <alternativeName>
        <fullName evidence="17">D-fructose-1,6-bisphosphate 1-phosphohydrolase 1</fullName>
    </alternativeName>
    <alternativeName>
        <fullName evidence="18">Liver FBPase</fullName>
    </alternativeName>
</protein>
<dbReference type="PRINTS" id="PR00115">
    <property type="entry name" value="F16BPHPHTASE"/>
</dbReference>
<evidence type="ECO:0000313" key="22">
    <source>
        <dbReference type="Ensembl" id="ENSMODP00000035269.2"/>
    </source>
</evidence>
<dbReference type="PIRSF" id="PIRSF500210">
    <property type="entry name" value="FBPtase"/>
    <property type="match status" value="1"/>
</dbReference>
<evidence type="ECO:0000256" key="7">
    <source>
        <dbReference type="ARBA" id="ARBA00022432"/>
    </source>
</evidence>
<evidence type="ECO:0000259" key="20">
    <source>
        <dbReference type="Pfam" id="PF00316"/>
    </source>
</evidence>
<comment type="catalytic activity">
    <reaction evidence="1">
        <text>beta-D-fructose 1,6-bisphosphate + H2O = beta-D-fructose 6-phosphate + phosphate</text>
        <dbReference type="Rhea" id="RHEA:11064"/>
        <dbReference type="ChEBI" id="CHEBI:15377"/>
        <dbReference type="ChEBI" id="CHEBI:32966"/>
        <dbReference type="ChEBI" id="CHEBI:43474"/>
        <dbReference type="ChEBI" id="CHEBI:57634"/>
        <dbReference type="EC" id="3.1.3.11"/>
    </reaction>
</comment>
<evidence type="ECO:0000256" key="6">
    <source>
        <dbReference type="ARBA" id="ARBA00013093"/>
    </source>
</evidence>
<dbReference type="GeneTree" id="ENSGT00390000015513"/>
<dbReference type="Pfam" id="PF18913">
    <property type="entry name" value="FBPase_C"/>
    <property type="match status" value="1"/>
</dbReference>
<keyword evidence="14 19" id="KW-0119">Carbohydrate metabolism</keyword>
<dbReference type="SUPFAM" id="SSF56655">
    <property type="entry name" value="Carbohydrate phosphatase"/>
    <property type="match status" value="1"/>
</dbReference>
<dbReference type="InterPro" id="IPR020548">
    <property type="entry name" value="Fructose_bisphosphatase_AS"/>
</dbReference>
<evidence type="ECO:0000256" key="10">
    <source>
        <dbReference type="ARBA" id="ARBA00022723"/>
    </source>
</evidence>
<dbReference type="HAMAP" id="MF_01855">
    <property type="entry name" value="FBPase_class1"/>
    <property type="match status" value="1"/>
</dbReference>
<evidence type="ECO:0000256" key="8">
    <source>
        <dbReference type="ARBA" id="ARBA00022533"/>
    </source>
</evidence>
<dbReference type="CDD" id="cd00354">
    <property type="entry name" value="FBPase"/>
    <property type="match status" value="1"/>
</dbReference>
<dbReference type="HOGENOM" id="CLU_039977_1_0_1"/>
<evidence type="ECO:0000256" key="4">
    <source>
        <dbReference type="ARBA" id="ARBA00010941"/>
    </source>
</evidence>
<reference evidence="22" key="2">
    <citation type="submission" date="2025-08" db="UniProtKB">
        <authorList>
            <consortium name="Ensembl"/>
        </authorList>
    </citation>
    <scope>IDENTIFICATION</scope>
</reference>
<evidence type="ECO:0000256" key="19">
    <source>
        <dbReference type="RuleBase" id="RU000508"/>
    </source>
</evidence>
<proteinExistence type="inferred from homology"/>
<keyword evidence="11 19" id="KW-0378">Hydrolase</keyword>
<keyword evidence="9" id="KW-0597">Phosphoprotein</keyword>
<reference evidence="22" key="3">
    <citation type="submission" date="2025-09" db="UniProtKB">
        <authorList>
            <consortium name="Ensembl"/>
        </authorList>
    </citation>
    <scope>IDENTIFICATION</scope>
</reference>
<dbReference type="GO" id="GO:0006094">
    <property type="term" value="P:gluconeogenesis"/>
    <property type="evidence" value="ECO:0000318"/>
    <property type="project" value="GO_Central"/>
</dbReference>
<feature type="domain" description="Fructose-1-6-bisphosphatase class 1 C-terminal" evidence="21">
    <location>
        <begin position="200"/>
        <end position="329"/>
    </location>
</feature>